<dbReference type="PATRIC" id="fig|243275.7.peg.1713"/>
<reference evidence="2 3" key="1">
    <citation type="journal article" date="2004" name="Proc. Natl. Acad. Sci. U.S.A.">
        <title>Comparison of the genome of the oral pathogen Treponema denticola with other spirochete genomes.</title>
        <authorList>
            <person name="Seshadri R."/>
            <person name="Myers G.S."/>
            <person name="Tettelin H."/>
            <person name="Eisen J.A."/>
            <person name="Heidelberg J.F."/>
            <person name="Dodson R.J."/>
            <person name="Davidsen T.M."/>
            <person name="DeBoy R.T."/>
            <person name="Fouts D.E."/>
            <person name="Haft D.H."/>
            <person name="Selengut J."/>
            <person name="Ren Q."/>
            <person name="Brinkac L.M."/>
            <person name="Madupu R."/>
            <person name="Kolonay J."/>
            <person name="Durkin S.A."/>
            <person name="Daugherty S.C."/>
            <person name="Shetty J."/>
            <person name="Shvartsbeyn A."/>
            <person name="Gebregeorgis E."/>
            <person name="Geer K."/>
            <person name="Tsegaye G."/>
            <person name="Malek J."/>
            <person name="Ayodeji B."/>
            <person name="Shatsman S."/>
            <person name="McLeod M.P."/>
            <person name="Smajs D."/>
            <person name="Howell J.K."/>
            <person name="Pal S."/>
            <person name="Amin A."/>
            <person name="Vashisth P."/>
            <person name="McNeill T.Z."/>
            <person name="Xiang Q."/>
            <person name="Sodergren E."/>
            <person name="Baca E."/>
            <person name="Weinstock G.M."/>
            <person name="Norris S.J."/>
            <person name="Fraser C.M."/>
            <person name="Paulsen I.T."/>
        </authorList>
    </citation>
    <scope>NUCLEOTIDE SEQUENCE [LARGE SCALE GENOMIC DNA]</scope>
    <source>
        <strain evidence="2">ATCC 35405</strain>
        <strain evidence="3">ATCC 35405 / DSM 14222 / CIP 103919 / JCM 8153 / KCTC 15104</strain>
    </source>
</reference>
<gene>
    <name evidence="1" type="ordered locus">TDE_1801</name>
    <name evidence="2" type="ordered locus">TDE_1841</name>
</gene>
<dbReference type="AlphaFoldDB" id="Q73LM1"/>
<evidence type="ECO:0000313" key="2">
    <source>
        <dbReference type="EMBL" id="AAS12356.1"/>
    </source>
</evidence>
<keyword evidence="3" id="KW-1185">Reference proteome</keyword>
<dbReference type="STRING" id="243275.TDE_1801"/>
<dbReference type="PaxDb" id="243275-TDE_1801"/>
<organism evidence="2 3">
    <name type="scientific">Treponema denticola (strain ATCC 35405 / DSM 14222 / CIP 103919 / JCM 8153 / KCTC 15104)</name>
    <dbReference type="NCBI Taxonomy" id="243275"/>
    <lineage>
        <taxon>Bacteria</taxon>
        <taxon>Pseudomonadati</taxon>
        <taxon>Spirochaetota</taxon>
        <taxon>Spirochaetia</taxon>
        <taxon>Spirochaetales</taxon>
        <taxon>Treponemataceae</taxon>
        <taxon>Treponema</taxon>
    </lineage>
</organism>
<dbReference type="RefSeq" id="WP_010692226.1">
    <property type="nucleotide sequence ID" value="NC_002967.9"/>
</dbReference>
<dbReference type="KEGG" id="tde:TDE_1841"/>
<accession>Q73LM1</accession>
<evidence type="ECO:0000313" key="3">
    <source>
        <dbReference type="Proteomes" id="UP000008212"/>
    </source>
</evidence>
<sequence>MTFDWNNEKNIMLKRDRNISFERIIIAIEQDSLLDILEHPNKEKYPNQILLLIEIDRYVYVVPCVLENDVCFLKTIFPSRKYTAKYLDFKGEENEY</sequence>
<name>Q73LM1_TREDE</name>
<dbReference type="HOGENOM" id="CLU_186687_0_0_12"/>
<dbReference type="Proteomes" id="UP000008212">
    <property type="component" value="Chromosome"/>
</dbReference>
<proteinExistence type="predicted"/>
<dbReference type="eggNOG" id="COG2929">
    <property type="taxonomic scope" value="Bacteria"/>
</dbReference>
<dbReference type="OrthoDB" id="9814045at2"/>
<protein>
    <recommendedName>
        <fullName evidence="4">Toxin-antitoxin system, toxin component</fullName>
    </recommendedName>
</protein>
<dbReference type="EMBL" id="AE017226">
    <property type="protein sequence ID" value="AAS12316.1"/>
    <property type="molecule type" value="Genomic_DNA"/>
</dbReference>
<evidence type="ECO:0000313" key="1">
    <source>
        <dbReference type="EMBL" id="AAS12316.1"/>
    </source>
</evidence>
<dbReference type="EMBL" id="AE017226">
    <property type="protein sequence ID" value="AAS12356.1"/>
    <property type="molecule type" value="Genomic_DNA"/>
</dbReference>
<dbReference type="GeneID" id="2740503"/>
<dbReference type="KEGG" id="tde:TDE_1801"/>
<evidence type="ECO:0008006" key="4">
    <source>
        <dbReference type="Google" id="ProtNLM"/>
    </source>
</evidence>